<keyword evidence="2" id="KW-1185">Reference proteome</keyword>
<proteinExistence type="predicted"/>
<gene>
    <name evidence="1" type="ORF">G6F64_007427</name>
</gene>
<dbReference type="Proteomes" id="UP000716291">
    <property type="component" value="Unassembled WGS sequence"/>
</dbReference>
<dbReference type="EMBL" id="JAANQT010001091">
    <property type="protein sequence ID" value="KAG1306654.1"/>
    <property type="molecule type" value="Genomic_DNA"/>
</dbReference>
<organism evidence="1 2">
    <name type="scientific">Rhizopus oryzae</name>
    <name type="common">Mucormycosis agent</name>
    <name type="synonym">Rhizopus arrhizus var. delemar</name>
    <dbReference type="NCBI Taxonomy" id="64495"/>
    <lineage>
        <taxon>Eukaryota</taxon>
        <taxon>Fungi</taxon>
        <taxon>Fungi incertae sedis</taxon>
        <taxon>Mucoromycota</taxon>
        <taxon>Mucoromycotina</taxon>
        <taxon>Mucoromycetes</taxon>
        <taxon>Mucorales</taxon>
        <taxon>Mucorineae</taxon>
        <taxon>Rhizopodaceae</taxon>
        <taxon>Rhizopus</taxon>
    </lineage>
</organism>
<dbReference type="AlphaFoldDB" id="A0A9P6X6W0"/>
<dbReference type="OrthoDB" id="2259354at2759"/>
<name>A0A9P6X6W0_RHIOR</name>
<evidence type="ECO:0000313" key="1">
    <source>
        <dbReference type="EMBL" id="KAG1306654.1"/>
    </source>
</evidence>
<evidence type="ECO:0000313" key="2">
    <source>
        <dbReference type="Proteomes" id="UP000716291"/>
    </source>
</evidence>
<reference evidence="1" key="1">
    <citation type="journal article" date="2020" name="Microb. Genom.">
        <title>Genetic diversity of clinical and environmental Mucorales isolates obtained from an investigation of mucormycosis cases among solid organ transplant recipients.</title>
        <authorList>
            <person name="Nguyen M.H."/>
            <person name="Kaul D."/>
            <person name="Muto C."/>
            <person name="Cheng S.J."/>
            <person name="Richter R.A."/>
            <person name="Bruno V.M."/>
            <person name="Liu G."/>
            <person name="Beyhan S."/>
            <person name="Sundermann A.J."/>
            <person name="Mounaud S."/>
            <person name="Pasculle A.W."/>
            <person name="Nierman W.C."/>
            <person name="Driscoll E."/>
            <person name="Cumbie R."/>
            <person name="Clancy C.J."/>
            <person name="Dupont C.L."/>
        </authorList>
    </citation>
    <scope>NUCLEOTIDE SEQUENCE</scope>
    <source>
        <strain evidence="1">GL11</strain>
    </source>
</reference>
<protein>
    <submittedName>
        <fullName evidence="1">Uncharacterized protein</fullName>
    </submittedName>
</protein>
<sequence>MTVIYTETHLTSDPVYCEDKAYFSIALSNISIECHMHRDENLNYLRENKIRTGDLVRIDGVFMAESKTAASYYIKVYSLCLLSGSLNGYIKKRKASEIDSGMSKLCDRCTSGFFSKVEERLQRKLRDAKPYASDEISVKQNMGLYTEFLGSFSEYFFMLYGKLSFVATTVTQQLAHSPVAIETNDAEKEKMLNIMTKIYNIFGDLTDHGLNDLNLNSFVNAITELTQNINQLKQMSNIQVPMGLAIDNSVPLPSTIYHNFIKD</sequence>
<accession>A0A9P6X6W0</accession>
<comment type="caution">
    <text evidence="1">The sequence shown here is derived from an EMBL/GenBank/DDBJ whole genome shotgun (WGS) entry which is preliminary data.</text>
</comment>